<name>A0ABT6XAR6_9BURK</name>
<dbReference type="Proteomes" id="UP001431902">
    <property type="component" value="Unassembled WGS sequence"/>
</dbReference>
<organism evidence="1 2">
    <name type="scientific">Limnohabitans lacus</name>
    <dbReference type="NCBI Taxonomy" id="3045173"/>
    <lineage>
        <taxon>Bacteria</taxon>
        <taxon>Pseudomonadati</taxon>
        <taxon>Pseudomonadota</taxon>
        <taxon>Betaproteobacteria</taxon>
        <taxon>Burkholderiales</taxon>
        <taxon>Comamonadaceae</taxon>
        <taxon>Limnohabitans</taxon>
    </lineage>
</organism>
<protein>
    <submittedName>
        <fullName evidence="1">Uncharacterized protein</fullName>
    </submittedName>
</protein>
<sequence>ESIEKIDLTGDGSRVLVLTQADVLALSDNDTLIVQAKSGDTIQMGNGWVDVGVSQVGFDGVAYNLYTQGAASLLVSPIMTVL</sequence>
<proteinExistence type="predicted"/>
<keyword evidence="2" id="KW-1185">Reference proteome</keyword>
<accession>A0ABT6XAR6</accession>
<feature type="non-terminal residue" evidence="1">
    <location>
        <position position="1"/>
    </location>
</feature>
<evidence type="ECO:0000313" key="2">
    <source>
        <dbReference type="Proteomes" id="UP001431902"/>
    </source>
</evidence>
<dbReference type="EMBL" id="JASGBH010000016">
    <property type="protein sequence ID" value="MDI9235205.1"/>
    <property type="molecule type" value="Genomic_DNA"/>
</dbReference>
<gene>
    <name evidence="1" type="ORF">QLQ16_15310</name>
</gene>
<evidence type="ECO:0000313" key="1">
    <source>
        <dbReference type="EMBL" id="MDI9235205.1"/>
    </source>
</evidence>
<reference evidence="1" key="1">
    <citation type="submission" date="2023-05" db="EMBL/GenBank/DDBJ databases">
        <title>Limnohabitans sp. strain HM2-2 Genome sequencing and assembly.</title>
        <authorList>
            <person name="Jung Y."/>
        </authorList>
    </citation>
    <scope>NUCLEOTIDE SEQUENCE</scope>
    <source>
        <strain evidence="1">HM2-2</strain>
    </source>
</reference>
<comment type="caution">
    <text evidence="1">The sequence shown here is derived from an EMBL/GenBank/DDBJ whole genome shotgun (WGS) entry which is preliminary data.</text>
</comment>